<dbReference type="RefSeq" id="WP_157965951.1">
    <property type="nucleotide sequence ID" value="NZ_CAXIBR010000036.1"/>
</dbReference>
<dbReference type="Proteomes" id="UP000264006">
    <property type="component" value="Chromosome"/>
</dbReference>
<evidence type="ECO:0000313" key="2">
    <source>
        <dbReference type="EMBL" id="AXV06773.1"/>
    </source>
</evidence>
<dbReference type="AlphaFoldDB" id="A0A346XX26"/>
<feature type="chain" id="PRO_5016756726" evidence="1">
    <location>
        <begin position="25"/>
        <end position="48"/>
    </location>
</feature>
<reference evidence="2 3" key="1">
    <citation type="submission" date="2018-09" db="EMBL/GenBank/DDBJ databases">
        <title>Complete genome sequence of Euzebya sp. DY32-46 isolated from seawater of Pacific Ocean.</title>
        <authorList>
            <person name="Xu L."/>
            <person name="Wu Y.-H."/>
            <person name="Xu X.-W."/>
        </authorList>
    </citation>
    <scope>NUCLEOTIDE SEQUENCE [LARGE SCALE GENOMIC DNA]</scope>
    <source>
        <strain evidence="2 3">DY32-46</strain>
    </source>
</reference>
<sequence>MRIRTAAIAALLALGVLAPSAASADVCYDLQVNLNGEAVVSETDCIEA</sequence>
<dbReference type="EMBL" id="CP031165">
    <property type="protein sequence ID" value="AXV06773.1"/>
    <property type="molecule type" value="Genomic_DNA"/>
</dbReference>
<proteinExistence type="predicted"/>
<protein>
    <submittedName>
        <fullName evidence="2">Uncharacterized protein</fullName>
    </submittedName>
</protein>
<evidence type="ECO:0000256" key="1">
    <source>
        <dbReference type="SAM" id="SignalP"/>
    </source>
</evidence>
<evidence type="ECO:0000313" key="3">
    <source>
        <dbReference type="Proteomes" id="UP000264006"/>
    </source>
</evidence>
<keyword evidence="1" id="KW-0732">Signal</keyword>
<organism evidence="2 3">
    <name type="scientific">Euzebya pacifica</name>
    <dbReference type="NCBI Taxonomy" id="1608957"/>
    <lineage>
        <taxon>Bacteria</taxon>
        <taxon>Bacillati</taxon>
        <taxon>Actinomycetota</taxon>
        <taxon>Nitriliruptoria</taxon>
        <taxon>Euzebyales</taxon>
    </lineage>
</organism>
<keyword evidence="3" id="KW-1185">Reference proteome</keyword>
<dbReference type="KEGG" id="euz:DVS28_a2089"/>
<name>A0A346XX26_9ACTN</name>
<gene>
    <name evidence="2" type="ORF">DVS28_a2089</name>
</gene>
<feature type="signal peptide" evidence="1">
    <location>
        <begin position="1"/>
        <end position="24"/>
    </location>
</feature>
<accession>A0A346XX26</accession>